<dbReference type="EMBL" id="BJOU01000001">
    <property type="protein sequence ID" value="GED96715.1"/>
    <property type="molecule type" value="Genomic_DNA"/>
</dbReference>
<keyword evidence="3" id="KW-1185">Reference proteome</keyword>
<reference evidence="3" key="1">
    <citation type="submission" date="2019-06" db="EMBL/GenBank/DDBJ databases">
        <title>Gordonia isolated from sludge of a wastewater treatment plant.</title>
        <authorList>
            <person name="Tamura T."/>
            <person name="Aoyama K."/>
            <person name="Kang Y."/>
            <person name="Saito S."/>
            <person name="Akiyama N."/>
            <person name="Yazawa K."/>
            <person name="Gonoi T."/>
            <person name="Mikami Y."/>
        </authorList>
    </citation>
    <scope>NUCLEOTIDE SEQUENCE [LARGE SCALE GENOMIC DNA]</scope>
    <source>
        <strain evidence="3">NBRC 107697</strain>
    </source>
</reference>
<evidence type="ECO:0000313" key="2">
    <source>
        <dbReference type="EMBL" id="GED96715.1"/>
    </source>
</evidence>
<dbReference type="InterPro" id="IPR052336">
    <property type="entry name" value="MlaD_Phospholipid_Transporter"/>
</dbReference>
<dbReference type="PANTHER" id="PTHR33371">
    <property type="entry name" value="INTERMEMBRANE PHOSPHOLIPID TRANSPORT SYSTEM BINDING PROTEIN MLAD-RELATED"/>
    <property type="match status" value="1"/>
</dbReference>
<sequence length="364" mass="38953">MLSEWTRGRFARLWGWPIAVAAAVVAVVVSAVVISAAAPFGMASLALWSRSVCAQFADATGLYVGNNVSMLGVTVGRVTGIEQRHDSVEVRMDVVPDLKLPSDTGAVIAASSIVTDRRVEFTKPYVRGPELSDGECISREGTRTPKGISDALDGLNRTVSAALGTDDPTKAREGAKALEEFVNNATTIADGNAGQLNLFLAATSKALGDPAVLDTSARRMVDSLQSLTTMFVTNWPDFNKLLDNLSNIAKLIQGSTNGLGEAIAYANDFLPVLVRNIGKYDRQLYGIADALVPYAHELLKRADNFVDLLLYLPAAIGKLPGLVDPILRALLFTYKSPRFETSVNGQQTTVDLADLLNSINGGRR</sequence>
<proteinExistence type="predicted"/>
<accession>A0A7M3SVP1</accession>
<dbReference type="InterPro" id="IPR005693">
    <property type="entry name" value="Mce"/>
</dbReference>
<dbReference type="Proteomes" id="UP000444980">
    <property type="component" value="Unassembled WGS sequence"/>
</dbReference>
<dbReference type="OrthoDB" id="4608030at2"/>
<feature type="domain" description="Mce/MlaD" evidence="1">
    <location>
        <begin position="52"/>
        <end position="123"/>
    </location>
</feature>
<dbReference type="PANTHER" id="PTHR33371:SF4">
    <property type="entry name" value="INTERMEMBRANE PHOSPHOLIPID TRANSPORT SYSTEM BINDING PROTEIN MLAD"/>
    <property type="match status" value="1"/>
</dbReference>
<dbReference type="NCBIfam" id="TIGR00996">
    <property type="entry name" value="Mtu_fam_mce"/>
    <property type="match status" value="1"/>
</dbReference>
<name>A0A7M3SVP1_9ACTN</name>
<protein>
    <recommendedName>
        <fullName evidence="1">Mce/MlaD domain-containing protein</fullName>
    </recommendedName>
</protein>
<dbReference type="Pfam" id="PF02470">
    <property type="entry name" value="MlaD"/>
    <property type="match status" value="1"/>
</dbReference>
<dbReference type="AlphaFoldDB" id="A0A7M3SVP1"/>
<evidence type="ECO:0000259" key="1">
    <source>
        <dbReference type="Pfam" id="PF02470"/>
    </source>
</evidence>
<dbReference type="InterPro" id="IPR003399">
    <property type="entry name" value="Mce/MlaD"/>
</dbReference>
<evidence type="ECO:0000313" key="3">
    <source>
        <dbReference type="Proteomes" id="UP000444980"/>
    </source>
</evidence>
<dbReference type="RefSeq" id="WP_161926146.1">
    <property type="nucleotide sequence ID" value="NZ_BJOU01000001.1"/>
</dbReference>
<gene>
    <name evidence="2" type="ORF">nbrc107697_07540</name>
</gene>
<comment type="caution">
    <text evidence="2">The sequence shown here is derived from an EMBL/GenBank/DDBJ whole genome shotgun (WGS) entry which is preliminary data.</text>
</comment>
<organism evidence="2 3">
    <name type="scientific">Gordonia crocea</name>
    <dbReference type="NCBI Taxonomy" id="589162"/>
    <lineage>
        <taxon>Bacteria</taxon>
        <taxon>Bacillati</taxon>
        <taxon>Actinomycetota</taxon>
        <taxon>Actinomycetes</taxon>
        <taxon>Mycobacteriales</taxon>
        <taxon>Gordoniaceae</taxon>
        <taxon>Gordonia</taxon>
    </lineage>
</organism>
<dbReference type="GO" id="GO:0005576">
    <property type="term" value="C:extracellular region"/>
    <property type="evidence" value="ECO:0007669"/>
    <property type="project" value="TreeGrafter"/>
</dbReference>